<dbReference type="InterPro" id="IPR004305">
    <property type="entry name" value="Thiaminase-2/PQQC"/>
</dbReference>
<evidence type="ECO:0000313" key="3">
    <source>
        <dbReference type="EMBL" id="KAK8511268.1"/>
    </source>
</evidence>
<evidence type="ECO:0000313" key="4">
    <source>
        <dbReference type="Proteomes" id="UP001472677"/>
    </source>
</evidence>
<proteinExistence type="predicted"/>
<protein>
    <recommendedName>
        <fullName evidence="2">SET domain-containing protein</fullName>
    </recommendedName>
</protein>
<dbReference type="PANTHER" id="PTHR47420:SF3">
    <property type="entry name" value="HISTONE-LYSINE N-METHYLTRANSFERASE ASHR2"/>
    <property type="match status" value="1"/>
</dbReference>
<dbReference type="SUPFAM" id="SSF48613">
    <property type="entry name" value="Heme oxygenase-like"/>
    <property type="match status" value="1"/>
</dbReference>
<dbReference type="InterPro" id="IPR001214">
    <property type="entry name" value="SET_dom"/>
</dbReference>
<evidence type="ECO:0000256" key="1">
    <source>
        <dbReference type="SAM" id="MobiDB-lite"/>
    </source>
</evidence>
<sequence>MEAKITATETWRRKHRLLHAGATRHPFIRGIRDGNIDISAFKTWLGQDYMFVRAFVPFVASVLTKAWKGSNDSDNDVEVILGGMAALNDEISWFKKEASKWGVQLSNIAPQKANQEYCRFLESLTSPEVEYTVAIVAFWVIETVYQESFAHCLEDGSKTPPELKETCQRWGNEGFREYCNSLGKIADRQLEKASDDVISKAEATKNQASIHQWRLSATEILETLCSSQHKNLESEGKKDPLKAGQIILRDSPIVVYSAFPLVKSRSSASYCDNCFRTLSSSSVNVMACPSCSHHRFCSPNCLTVATASSHSPWVCQALSRLRDCPSLVSQPLERQVQAWFLIAAYNLALVSPSDFQVLLSLQGQNSPSDAPTVQFLHSLISSVCPPPSLSITIELTAALLAKDKLNAFGLMEPISLQQDGQRSVRAYGIYPKASFFNHDCLPNACRFDYLDSAPDRNTDFIVRMIHDVPQGREICLSYFPVNLNYSTRQKRLAEDYGFTCDCDRCKVEANWSDNEAEDVNDNGNIEEEEDEGEEIMDEDSDEQMGSDLEHGAEGGEADFPHAYFFVRYMCNRDNCGGTLAPLPPSGDAPSKVLECNVCGNLKNEDDE</sequence>
<feature type="domain" description="SET" evidence="2">
    <location>
        <begin position="385"/>
        <end position="479"/>
    </location>
</feature>
<dbReference type="InterPro" id="IPR046341">
    <property type="entry name" value="SET_dom_sf"/>
</dbReference>
<dbReference type="Pfam" id="PF00856">
    <property type="entry name" value="SET"/>
    <property type="match status" value="1"/>
</dbReference>
<accession>A0ABR2BW58</accession>
<dbReference type="PROSITE" id="PS50280">
    <property type="entry name" value="SET"/>
    <property type="match status" value="1"/>
</dbReference>
<dbReference type="Proteomes" id="UP001472677">
    <property type="component" value="Unassembled WGS sequence"/>
</dbReference>
<dbReference type="CDD" id="cd20071">
    <property type="entry name" value="SET_SMYD"/>
    <property type="match status" value="1"/>
</dbReference>
<comment type="caution">
    <text evidence="3">The sequence shown here is derived from an EMBL/GenBank/DDBJ whole genome shotgun (WGS) entry which is preliminary data.</text>
</comment>
<dbReference type="CDD" id="cd19357">
    <property type="entry name" value="TenA_E_At3g16990-like"/>
    <property type="match status" value="1"/>
</dbReference>
<dbReference type="Pfam" id="PF03070">
    <property type="entry name" value="TENA_THI-4"/>
    <property type="match status" value="1"/>
</dbReference>
<dbReference type="Gene3D" id="1.10.220.160">
    <property type="match status" value="1"/>
</dbReference>
<evidence type="ECO:0000259" key="2">
    <source>
        <dbReference type="PROSITE" id="PS50280"/>
    </source>
</evidence>
<feature type="region of interest" description="Disordered" evidence="1">
    <location>
        <begin position="515"/>
        <end position="553"/>
    </location>
</feature>
<dbReference type="SUPFAM" id="SSF82199">
    <property type="entry name" value="SET domain"/>
    <property type="match status" value="1"/>
</dbReference>
<organism evidence="3 4">
    <name type="scientific">Hibiscus sabdariffa</name>
    <name type="common">roselle</name>
    <dbReference type="NCBI Taxonomy" id="183260"/>
    <lineage>
        <taxon>Eukaryota</taxon>
        <taxon>Viridiplantae</taxon>
        <taxon>Streptophyta</taxon>
        <taxon>Embryophyta</taxon>
        <taxon>Tracheophyta</taxon>
        <taxon>Spermatophyta</taxon>
        <taxon>Magnoliopsida</taxon>
        <taxon>eudicotyledons</taxon>
        <taxon>Gunneridae</taxon>
        <taxon>Pentapetalae</taxon>
        <taxon>rosids</taxon>
        <taxon>malvids</taxon>
        <taxon>Malvales</taxon>
        <taxon>Malvaceae</taxon>
        <taxon>Malvoideae</taxon>
        <taxon>Hibiscus</taxon>
    </lineage>
</organism>
<dbReference type="Gene3D" id="2.170.270.10">
    <property type="entry name" value="SET domain"/>
    <property type="match status" value="1"/>
</dbReference>
<dbReference type="InterPro" id="IPR016084">
    <property type="entry name" value="Haem_Oase-like_multi-hlx"/>
</dbReference>
<keyword evidence="4" id="KW-1185">Reference proteome</keyword>
<dbReference type="Gene3D" id="6.10.140.2220">
    <property type="match status" value="1"/>
</dbReference>
<dbReference type="Gene3D" id="1.20.910.10">
    <property type="entry name" value="Heme oxygenase-like"/>
    <property type="match status" value="1"/>
</dbReference>
<gene>
    <name evidence="3" type="ORF">V6N12_033545</name>
</gene>
<feature type="compositionally biased region" description="Acidic residues" evidence="1">
    <location>
        <begin position="515"/>
        <end position="544"/>
    </location>
</feature>
<dbReference type="InterPro" id="IPR044238">
    <property type="entry name" value="ASHR2-like"/>
</dbReference>
<name>A0ABR2BW58_9ROSI</name>
<dbReference type="PANTHER" id="PTHR47420">
    <property type="entry name" value="HISTONE-LYSINE N-METHYLTRANSFERASE ASHR2"/>
    <property type="match status" value="1"/>
</dbReference>
<reference evidence="3 4" key="1">
    <citation type="journal article" date="2024" name="G3 (Bethesda)">
        <title>Genome assembly of Hibiscus sabdariffa L. provides insights into metabolisms of medicinal natural products.</title>
        <authorList>
            <person name="Kim T."/>
        </authorList>
    </citation>
    <scope>NUCLEOTIDE SEQUENCE [LARGE SCALE GENOMIC DNA]</scope>
    <source>
        <strain evidence="3">TK-2024</strain>
        <tissue evidence="3">Old leaves</tissue>
    </source>
</reference>
<dbReference type="EMBL" id="JBBPBM010000079">
    <property type="protein sequence ID" value="KAK8511268.1"/>
    <property type="molecule type" value="Genomic_DNA"/>
</dbReference>